<proteinExistence type="predicted"/>
<sequence length="123" mass="14038">MQNMLLIVDISIKNVIFVGWHYGLMESIRYNSSSRLGAVAHFAFRACRNALYTSADARNKVPSKKERLLPTFDNNVSFASDGRGCSNAFLFYFIFKVMVVVTKPTDHVFVVDVFKLSKQYEQV</sequence>
<dbReference type="EMBL" id="HBUE01090395">
    <property type="protein sequence ID" value="CAG6481286.1"/>
    <property type="molecule type" value="Transcribed_RNA"/>
</dbReference>
<protein>
    <submittedName>
        <fullName evidence="1">(northern house mosquito) hypothetical protein</fullName>
    </submittedName>
</protein>
<dbReference type="EMBL" id="HBUE01090393">
    <property type="protein sequence ID" value="CAG6481284.1"/>
    <property type="molecule type" value="Transcribed_RNA"/>
</dbReference>
<evidence type="ECO:0000313" key="1">
    <source>
        <dbReference type="EMBL" id="CAG6481284.1"/>
    </source>
</evidence>
<organism evidence="1">
    <name type="scientific">Culex pipiens</name>
    <name type="common">House mosquito</name>
    <dbReference type="NCBI Taxonomy" id="7175"/>
    <lineage>
        <taxon>Eukaryota</taxon>
        <taxon>Metazoa</taxon>
        <taxon>Ecdysozoa</taxon>
        <taxon>Arthropoda</taxon>
        <taxon>Hexapoda</taxon>
        <taxon>Insecta</taxon>
        <taxon>Pterygota</taxon>
        <taxon>Neoptera</taxon>
        <taxon>Endopterygota</taxon>
        <taxon>Diptera</taxon>
        <taxon>Nematocera</taxon>
        <taxon>Culicoidea</taxon>
        <taxon>Culicidae</taxon>
        <taxon>Culicinae</taxon>
        <taxon>Culicini</taxon>
        <taxon>Culex</taxon>
        <taxon>Culex</taxon>
    </lineage>
</organism>
<accession>A0A8D8BT16</accession>
<dbReference type="AlphaFoldDB" id="A0A8D8BT16"/>
<name>A0A8D8BT16_CULPI</name>
<reference evidence="1" key="1">
    <citation type="submission" date="2021-05" db="EMBL/GenBank/DDBJ databases">
        <authorList>
            <person name="Alioto T."/>
            <person name="Alioto T."/>
            <person name="Gomez Garrido J."/>
        </authorList>
    </citation>
    <scope>NUCLEOTIDE SEQUENCE</scope>
</reference>